<evidence type="ECO:0000256" key="4">
    <source>
        <dbReference type="ARBA" id="ARBA00022932"/>
    </source>
</evidence>
<evidence type="ECO:0000313" key="6">
    <source>
        <dbReference type="EMBL" id="MBO8479648.1"/>
    </source>
</evidence>
<dbReference type="InterPro" id="IPR027417">
    <property type="entry name" value="P-loop_NTPase"/>
</dbReference>
<dbReference type="EC" id="2.7.7.7" evidence="6"/>
<dbReference type="GO" id="GO:0003677">
    <property type="term" value="F:DNA binding"/>
    <property type="evidence" value="ECO:0007669"/>
    <property type="project" value="InterPro"/>
</dbReference>
<dbReference type="InterPro" id="IPR005790">
    <property type="entry name" value="DNA_polIII_delta"/>
</dbReference>
<dbReference type="GO" id="GO:0006261">
    <property type="term" value="P:DNA-templated DNA replication"/>
    <property type="evidence" value="ECO:0007669"/>
    <property type="project" value="TreeGrafter"/>
</dbReference>
<evidence type="ECO:0000256" key="1">
    <source>
        <dbReference type="ARBA" id="ARBA00022679"/>
    </source>
</evidence>
<dbReference type="Proteomes" id="UP000823769">
    <property type="component" value="Unassembled WGS sequence"/>
</dbReference>
<keyword evidence="3" id="KW-0235">DNA replication</keyword>
<feature type="domain" description="DNA polymerase III delta N-terminal" evidence="5">
    <location>
        <begin position="28"/>
        <end position="141"/>
    </location>
</feature>
<dbReference type="Pfam" id="PF06144">
    <property type="entry name" value="DNA_pol3_delta"/>
    <property type="match status" value="1"/>
</dbReference>
<dbReference type="GO" id="GO:0009360">
    <property type="term" value="C:DNA polymerase III complex"/>
    <property type="evidence" value="ECO:0007669"/>
    <property type="project" value="InterPro"/>
</dbReference>
<dbReference type="InterPro" id="IPR010372">
    <property type="entry name" value="DNA_pol3_delta_N"/>
</dbReference>
<feature type="non-terminal residue" evidence="6">
    <location>
        <position position="292"/>
    </location>
</feature>
<dbReference type="AlphaFoldDB" id="A0A9D9IVZ7"/>
<evidence type="ECO:0000259" key="5">
    <source>
        <dbReference type="Pfam" id="PF06144"/>
    </source>
</evidence>
<dbReference type="NCBIfam" id="TIGR01128">
    <property type="entry name" value="holA"/>
    <property type="match status" value="1"/>
</dbReference>
<evidence type="ECO:0000256" key="2">
    <source>
        <dbReference type="ARBA" id="ARBA00022695"/>
    </source>
</evidence>
<dbReference type="SUPFAM" id="SSF52540">
    <property type="entry name" value="P-loop containing nucleoside triphosphate hydrolases"/>
    <property type="match status" value="1"/>
</dbReference>
<dbReference type="Gene3D" id="1.10.8.60">
    <property type="match status" value="1"/>
</dbReference>
<keyword evidence="1 6" id="KW-0808">Transferase</keyword>
<protein>
    <submittedName>
        <fullName evidence="6">DNA polymerase III subunit delta</fullName>
        <ecNumber evidence="6">2.7.7.7</ecNumber>
    </submittedName>
</protein>
<evidence type="ECO:0000313" key="7">
    <source>
        <dbReference type="Proteomes" id="UP000823769"/>
    </source>
</evidence>
<dbReference type="PANTHER" id="PTHR34388">
    <property type="entry name" value="DNA POLYMERASE III SUBUNIT DELTA"/>
    <property type="match status" value="1"/>
</dbReference>
<evidence type="ECO:0000256" key="3">
    <source>
        <dbReference type="ARBA" id="ARBA00022705"/>
    </source>
</evidence>
<dbReference type="PANTHER" id="PTHR34388:SF1">
    <property type="entry name" value="DNA POLYMERASE III SUBUNIT DELTA"/>
    <property type="match status" value="1"/>
</dbReference>
<dbReference type="GO" id="GO:0003887">
    <property type="term" value="F:DNA-directed DNA polymerase activity"/>
    <property type="evidence" value="ECO:0007669"/>
    <property type="project" value="UniProtKB-KW"/>
</dbReference>
<dbReference type="EMBL" id="JADILW010000010">
    <property type="protein sequence ID" value="MBO8479648.1"/>
    <property type="molecule type" value="Genomic_DNA"/>
</dbReference>
<name>A0A9D9IVZ7_9BACT</name>
<keyword evidence="2 6" id="KW-0548">Nucleotidyltransferase</keyword>
<organism evidence="6 7">
    <name type="scientific">Candidatus Cryptobacteroides avistercoris</name>
    <dbReference type="NCBI Taxonomy" id="2840758"/>
    <lineage>
        <taxon>Bacteria</taxon>
        <taxon>Pseudomonadati</taxon>
        <taxon>Bacteroidota</taxon>
        <taxon>Bacteroidia</taxon>
        <taxon>Bacteroidales</taxon>
        <taxon>Candidatus Cryptobacteroides</taxon>
    </lineage>
</organism>
<gene>
    <name evidence="6" type="primary">holA</name>
    <name evidence="6" type="ORF">IAB76_00845</name>
</gene>
<keyword evidence="4" id="KW-0239">DNA-directed DNA polymerase</keyword>
<dbReference type="Gene3D" id="3.40.50.300">
    <property type="entry name" value="P-loop containing nucleotide triphosphate hydrolases"/>
    <property type="match status" value="1"/>
</dbReference>
<proteinExistence type="predicted"/>
<reference evidence="6" key="2">
    <citation type="journal article" date="2021" name="PeerJ">
        <title>Extensive microbial diversity within the chicken gut microbiome revealed by metagenomics and culture.</title>
        <authorList>
            <person name="Gilroy R."/>
            <person name="Ravi A."/>
            <person name="Getino M."/>
            <person name="Pursley I."/>
            <person name="Horton D.L."/>
            <person name="Alikhan N.F."/>
            <person name="Baker D."/>
            <person name="Gharbi K."/>
            <person name="Hall N."/>
            <person name="Watson M."/>
            <person name="Adriaenssens E.M."/>
            <person name="Foster-Nyarko E."/>
            <person name="Jarju S."/>
            <person name="Secka A."/>
            <person name="Antonio M."/>
            <person name="Oren A."/>
            <person name="Chaudhuri R.R."/>
            <person name="La Ragione R."/>
            <person name="Hildebrand F."/>
            <person name="Pallen M.J."/>
        </authorList>
    </citation>
    <scope>NUCLEOTIDE SEQUENCE</scope>
    <source>
        <strain evidence="6">B3-1481</strain>
    </source>
</reference>
<accession>A0A9D9IVZ7</accession>
<sequence>MAKNSLSIDALCRQIAEDAAHGRFSPIYLLMGDEPYYPELVCREIQRHCIPEEDKDFNETVWYGSDVDADEVVSEARRYPMMAERRLVVVKEAQAMGDIDKLAAYCREPLDTTVLVLLLRRASLDKRKSLYKEIAGHGVIVDSPAIRDYAITDWIISYYASRKLSIDPKAAMLLGESAGTDLSTIAVETDKLVKNLPEGTARVGVEDIEKNVGVSRQFSIFELTRELSYHNSSKALAIAAHIGNSARFSMPMAVSALYTHFYRILKYAAAGAGRGSVPPDLKARALAGVNPY</sequence>
<comment type="caution">
    <text evidence="6">The sequence shown here is derived from an EMBL/GenBank/DDBJ whole genome shotgun (WGS) entry which is preliminary data.</text>
</comment>
<reference evidence="6" key="1">
    <citation type="submission" date="2020-10" db="EMBL/GenBank/DDBJ databases">
        <authorList>
            <person name="Gilroy R."/>
        </authorList>
    </citation>
    <scope>NUCLEOTIDE SEQUENCE</scope>
    <source>
        <strain evidence="6">B3-1481</strain>
    </source>
</reference>